<dbReference type="EMBL" id="JBHRWK010000014">
    <property type="protein sequence ID" value="MFC3449847.1"/>
    <property type="molecule type" value="Genomic_DNA"/>
</dbReference>
<name>A0ABV7NUK4_9PSEU</name>
<gene>
    <name evidence="2" type="ORF">ACFOSH_10435</name>
</gene>
<organism evidence="2 3">
    <name type="scientific">Amycolatopsis speibonae</name>
    <dbReference type="NCBI Taxonomy" id="1450224"/>
    <lineage>
        <taxon>Bacteria</taxon>
        <taxon>Bacillati</taxon>
        <taxon>Actinomycetota</taxon>
        <taxon>Actinomycetes</taxon>
        <taxon>Pseudonocardiales</taxon>
        <taxon>Pseudonocardiaceae</taxon>
        <taxon>Amycolatopsis</taxon>
    </lineage>
</organism>
<feature type="region of interest" description="Disordered" evidence="1">
    <location>
        <begin position="85"/>
        <end position="128"/>
    </location>
</feature>
<comment type="caution">
    <text evidence="2">The sequence shown here is derived from an EMBL/GenBank/DDBJ whole genome shotgun (WGS) entry which is preliminary data.</text>
</comment>
<evidence type="ECO:0000256" key="1">
    <source>
        <dbReference type="SAM" id="MobiDB-lite"/>
    </source>
</evidence>
<protein>
    <submittedName>
        <fullName evidence="2">Uncharacterized protein</fullName>
    </submittedName>
</protein>
<sequence>MVDASKFTAEVFRLAAERPGASPRLTRAAGCVRDGKFSWEDVAGGKCEHPLAQALFAPKAQEKLWPQLAEIAESLESAPGAAPALVAAPRRARKAPTTDDDFSEHTYLEDLAEPNSHPAWPQRRDRGR</sequence>
<reference evidence="3" key="1">
    <citation type="journal article" date="2019" name="Int. J. Syst. Evol. Microbiol.">
        <title>The Global Catalogue of Microorganisms (GCM) 10K type strain sequencing project: providing services to taxonomists for standard genome sequencing and annotation.</title>
        <authorList>
            <consortium name="The Broad Institute Genomics Platform"/>
            <consortium name="The Broad Institute Genome Sequencing Center for Infectious Disease"/>
            <person name="Wu L."/>
            <person name="Ma J."/>
        </authorList>
    </citation>
    <scope>NUCLEOTIDE SEQUENCE [LARGE SCALE GENOMIC DNA]</scope>
    <source>
        <strain evidence="3">CGMCC 4.7676</strain>
    </source>
</reference>
<keyword evidence="3" id="KW-1185">Reference proteome</keyword>
<dbReference type="Proteomes" id="UP001595645">
    <property type="component" value="Unassembled WGS sequence"/>
</dbReference>
<evidence type="ECO:0000313" key="2">
    <source>
        <dbReference type="EMBL" id="MFC3449847.1"/>
    </source>
</evidence>
<accession>A0ABV7NUK4</accession>
<dbReference type="RefSeq" id="WP_378238533.1">
    <property type="nucleotide sequence ID" value="NZ_JBHRWK010000014.1"/>
</dbReference>
<evidence type="ECO:0000313" key="3">
    <source>
        <dbReference type="Proteomes" id="UP001595645"/>
    </source>
</evidence>
<proteinExistence type="predicted"/>